<dbReference type="InterPro" id="IPR029030">
    <property type="entry name" value="Caspase-like_dom_sf"/>
</dbReference>
<dbReference type="OrthoDB" id="7052039at2"/>
<dbReference type="RefSeq" id="WP_092740300.1">
    <property type="nucleotide sequence ID" value="NZ_FMZC01000002.1"/>
</dbReference>
<dbReference type="GO" id="GO:0004197">
    <property type="term" value="F:cysteine-type endopeptidase activity"/>
    <property type="evidence" value="ECO:0007669"/>
    <property type="project" value="InterPro"/>
</dbReference>
<reference evidence="2 3" key="1">
    <citation type="submission" date="2016-10" db="EMBL/GenBank/DDBJ databases">
        <authorList>
            <person name="de Groot N.N."/>
        </authorList>
    </citation>
    <scope>NUCLEOTIDE SEQUENCE [LARGE SCALE GENOMIC DNA]</scope>
    <source>
        <strain evidence="2 3">DSM 16619</strain>
    </source>
</reference>
<feature type="domain" description="Peptidase C14 caspase" evidence="1">
    <location>
        <begin position="21"/>
        <end position="269"/>
    </location>
</feature>
<organism evidence="2 3">
    <name type="scientific">Paracidovorax valerianellae</name>
    <dbReference type="NCBI Taxonomy" id="187868"/>
    <lineage>
        <taxon>Bacteria</taxon>
        <taxon>Pseudomonadati</taxon>
        <taxon>Pseudomonadota</taxon>
        <taxon>Betaproteobacteria</taxon>
        <taxon>Burkholderiales</taxon>
        <taxon>Comamonadaceae</taxon>
        <taxon>Paracidovorax</taxon>
    </lineage>
</organism>
<protein>
    <submittedName>
        <fullName evidence="2">Caspase domain-containing protein</fullName>
    </submittedName>
</protein>
<dbReference type="STRING" id="187868.SAMN05192589_102100"/>
<accession>A0A1G6L948</accession>
<name>A0A1G6L948_9BURK</name>
<proteinExistence type="predicted"/>
<evidence type="ECO:0000313" key="3">
    <source>
        <dbReference type="Proteomes" id="UP000198781"/>
    </source>
</evidence>
<dbReference type="SUPFAM" id="SSF52129">
    <property type="entry name" value="Caspase-like"/>
    <property type="match status" value="1"/>
</dbReference>
<dbReference type="EMBL" id="FMZC01000002">
    <property type="protein sequence ID" value="SDC39653.1"/>
    <property type="molecule type" value="Genomic_DNA"/>
</dbReference>
<dbReference type="Pfam" id="PF00656">
    <property type="entry name" value="Peptidase_C14"/>
    <property type="match status" value="1"/>
</dbReference>
<keyword evidence="3" id="KW-1185">Reference proteome</keyword>
<dbReference type="InterPro" id="IPR011600">
    <property type="entry name" value="Pept_C14_caspase"/>
</dbReference>
<evidence type="ECO:0000313" key="2">
    <source>
        <dbReference type="EMBL" id="SDC39653.1"/>
    </source>
</evidence>
<dbReference type="Gene3D" id="3.40.50.1460">
    <property type="match status" value="1"/>
</dbReference>
<evidence type="ECO:0000259" key="1">
    <source>
        <dbReference type="Pfam" id="PF00656"/>
    </source>
</evidence>
<dbReference type="AlphaFoldDB" id="A0A1G6L948"/>
<gene>
    <name evidence="2" type="ORF">SAMN05192589_102100</name>
</gene>
<dbReference type="GO" id="GO:0006508">
    <property type="term" value="P:proteolysis"/>
    <property type="evidence" value="ECO:0007669"/>
    <property type="project" value="InterPro"/>
</dbReference>
<dbReference type="Proteomes" id="UP000198781">
    <property type="component" value="Unassembled WGS sequence"/>
</dbReference>
<sequence>MALIFESTAIHQDPASTATHVLLIGCETYPNMAAAGFGDGTPLGSPRRSVEAMADWFLGGADGMSPARGLPSDKAFNNPDAPLGSVEMLTSPELDYTTPANLTKAVTLSTLSNVQKAYKRWLARLETSPDSRGVFYFCGHGVGDGVDQYLICDDFGDDLDNPWQAAFHVSNTCQAAIRRARASLIFLIDACMEFSPQVLLQLETPRPLINALRSGEPLCTDWAVLRATTTNRLAYADPNGTARFTSALLQALRGHCGLQRSGAAVQFDVTVSQLRDATALFLARLQQPGKDHAQKIGSPQGDGAWNMPLHVLTKRPSVLMELDVNPHGYRPVAEAFMERHGGPRDSKALTSAGPAQFVVAQGEWTYGVGGGITEQSEAERMLTQAVYSCCFSVPST</sequence>